<organism evidence="4 5">
    <name type="scientific">Lysobacter stagni</name>
    <dbReference type="NCBI Taxonomy" id="3045172"/>
    <lineage>
        <taxon>Bacteria</taxon>
        <taxon>Pseudomonadati</taxon>
        <taxon>Pseudomonadota</taxon>
        <taxon>Gammaproteobacteria</taxon>
        <taxon>Lysobacterales</taxon>
        <taxon>Lysobacteraceae</taxon>
        <taxon>Lysobacter</taxon>
    </lineage>
</organism>
<gene>
    <name evidence="4" type="ORF">QLQ15_03565</name>
</gene>
<dbReference type="Gene3D" id="2.40.128.270">
    <property type="match status" value="1"/>
</dbReference>
<dbReference type="Pfam" id="PF14302">
    <property type="entry name" value="DUF4377"/>
    <property type="match status" value="1"/>
</dbReference>
<evidence type="ECO:0000259" key="2">
    <source>
        <dbReference type="Pfam" id="PF03724"/>
    </source>
</evidence>
<dbReference type="InterPro" id="IPR025485">
    <property type="entry name" value="DUF4377"/>
</dbReference>
<feature type="domain" description="DUF4377" evidence="3">
    <location>
        <begin position="191"/>
        <end position="275"/>
    </location>
</feature>
<evidence type="ECO:0000313" key="5">
    <source>
        <dbReference type="Proteomes" id="UP001321580"/>
    </source>
</evidence>
<evidence type="ECO:0000256" key="1">
    <source>
        <dbReference type="SAM" id="MobiDB-lite"/>
    </source>
</evidence>
<evidence type="ECO:0000313" key="4">
    <source>
        <dbReference type="EMBL" id="MDI9237982.1"/>
    </source>
</evidence>
<dbReference type="InterPro" id="IPR005184">
    <property type="entry name" value="DUF306_Meta_HslJ"/>
</dbReference>
<proteinExistence type="predicted"/>
<accession>A0ABT6XCW7</accession>
<dbReference type="InterPro" id="IPR053147">
    <property type="entry name" value="Hsp_HslJ-like"/>
</dbReference>
<feature type="compositionally biased region" description="Low complexity" evidence="1">
    <location>
        <begin position="23"/>
        <end position="41"/>
    </location>
</feature>
<dbReference type="Proteomes" id="UP001321580">
    <property type="component" value="Unassembled WGS sequence"/>
</dbReference>
<dbReference type="PANTHER" id="PTHR35535:SF2">
    <property type="entry name" value="DUF306 DOMAIN-CONTAINING PROTEIN"/>
    <property type="match status" value="1"/>
</dbReference>
<evidence type="ECO:0000259" key="3">
    <source>
        <dbReference type="Pfam" id="PF14302"/>
    </source>
</evidence>
<feature type="region of interest" description="Disordered" evidence="1">
    <location>
        <begin position="20"/>
        <end position="55"/>
    </location>
</feature>
<comment type="caution">
    <text evidence="4">The sequence shown here is derived from an EMBL/GenBank/DDBJ whole genome shotgun (WGS) entry which is preliminary data.</text>
</comment>
<name>A0ABT6XCW7_9GAMM</name>
<dbReference type="Pfam" id="PF03724">
    <property type="entry name" value="META"/>
    <property type="match status" value="1"/>
</dbReference>
<sequence length="283" mass="29970">MKRLALVTLSVVLAAACSRTPEEPATTAIPPAAEPAPATAPTSPPPAAPASTGDANLLGGHHWLLQQAVDAKGQRIEALFARADKPVQLDFNQGRINVSNTCNRLGGGYRLDGSNLIVSDLASTMMACVDKKLMALDQEVSKRLQGTQAAGLTADGSLTLTSTGGDVLTFRGEPTAETRFGGPGEIAFLEIAPESKPCTHPLVPNRQCLQVREVFFDANGLRTGAQEGWQPLYQDISGFTHEEGTRNVVRVKRFVAKNPPADAASVAYVLDMVVESEKVGAKR</sequence>
<protein>
    <submittedName>
        <fullName evidence="4">META and DUF4377 domain-containing protein</fullName>
    </submittedName>
</protein>
<dbReference type="RefSeq" id="WP_283211475.1">
    <property type="nucleotide sequence ID" value="NZ_JASGBI010000001.1"/>
</dbReference>
<keyword evidence="5" id="KW-1185">Reference proteome</keyword>
<dbReference type="EMBL" id="JASGBI010000001">
    <property type="protein sequence ID" value="MDI9237982.1"/>
    <property type="molecule type" value="Genomic_DNA"/>
</dbReference>
<dbReference type="PROSITE" id="PS51257">
    <property type="entry name" value="PROKAR_LIPOPROTEIN"/>
    <property type="match status" value="1"/>
</dbReference>
<reference evidence="4 5" key="1">
    <citation type="submission" date="2023-05" db="EMBL/GenBank/DDBJ databases">
        <title>Lysobacter sp. strain LF1 Genome sequencing and assembly.</title>
        <authorList>
            <person name="Jung Y."/>
        </authorList>
    </citation>
    <scope>NUCLEOTIDE SEQUENCE [LARGE SCALE GENOMIC DNA]</scope>
    <source>
        <strain evidence="4 5">LF1</strain>
    </source>
</reference>
<feature type="domain" description="DUF306" evidence="2">
    <location>
        <begin position="59"/>
        <end position="171"/>
    </location>
</feature>
<dbReference type="InterPro" id="IPR038670">
    <property type="entry name" value="HslJ-like_sf"/>
</dbReference>
<dbReference type="PANTHER" id="PTHR35535">
    <property type="entry name" value="HEAT SHOCK PROTEIN HSLJ"/>
    <property type="match status" value="1"/>
</dbReference>